<dbReference type="GO" id="GO:0007165">
    <property type="term" value="P:signal transduction"/>
    <property type="evidence" value="ECO:0007669"/>
    <property type="project" value="TreeGrafter"/>
</dbReference>
<evidence type="ECO:0000259" key="3">
    <source>
        <dbReference type="Pfam" id="PF16561"/>
    </source>
</evidence>
<reference evidence="4" key="1">
    <citation type="submission" date="2021-06" db="EMBL/GenBank/DDBJ databases">
        <authorList>
            <person name="Kallberg Y."/>
            <person name="Tangrot J."/>
            <person name="Rosling A."/>
        </authorList>
    </citation>
    <scope>NUCLEOTIDE SEQUENCE</scope>
    <source>
        <strain evidence="4">87-6 pot B 2015</strain>
    </source>
</reference>
<feature type="domain" description="AMP-activated protein kinase glycogen-binding" evidence="3">
    <location>
        <begin position="78"/>
        <end position="156"/>
    </location>
</feature>
<keyword evidence="2" id="KW-0472">Membrane</keyword>
<keyword evidence="2" id="KW-1133">Transmembrane helix</keyword>
<dbReference type="Pfam" id="PF16561">
    <property type="entry name" value="AMPK1_CBM"/>
    <property type="match status" value="1"/>
</dbReference>
<dbReference type="GO" id="GO:0019901">
    <property type="term" value="F:protein kinase binding"/>
    <property type="evidence" value="ECO:0007669"/>
    <property type="project" value="TreeGrafter"/>
</dbReference>
<evidence type="ECO:0000256" key="1">
    <source>
        <dbReference type="ARBA" id="ARBA00010926"/>
    </source>
</evidence>
<feature type="transmembrane region" description="Helical" evidence="2">
    <location>
        <begin position="12"/>
        <end position="35"/>
    </location>
</feature>
<keyword evidence="2" id="KW-0812">Transmembrane</keyword>
<dbReference type="CDD" id="cd02859">
    <property type="entry name" value="E_set_AMPKbeta_like_N"/>
    <property type="match status" value="1"/>
</dbReference>
<name>A0A9N9BZR0_FUNMO</name>
<dbReference type="InterPro" id="IPR050827">
    <property type="entry name" value="CRP1_MDG1_kinase"/>
</dbReference>
<dbReference type="Gene3D" id="2.60.40.10">
    <property type="entry name" value="Immunoglobulins"/>
    <property type="match status" value="1"/>
</dbReference>
<dbReference type="InterPro" id="IPR013783">
    <property type="entry name" value="Ig-like_fold"/>
</dbReference>
<dbReference type="GO" id="GO:0005634">
    <property type="term" value="C:nucleus"/>
    <property type="evidence" value="ECO:0007669"/>
    <property type="project" value="TreeGrafter"/>
</dbReference>
<dbReference type="InterPro" id="IPR014756">
    <property type="entry name" value="Ig_E-set"/>
</dbReference>
<dbReference type="GO" id="GO:0005737">
    <property type="term" value="C:cytoplasm"/>
    <property type="evidence" value="ECO:0007669"/>
    <property type="project" value="TreeGrafter"/>
</dbReference>
<evidence type="ECO:0000313" key="4">
    <source>
        <dbReference type="EMBL" id="CAG8581691.1"/>
    </source>
</evidence>
<dbReference type="AlphaFoldDB" id="A0A9N9BZR0"/>
<dbReference type="InterPro" id="IPR032640">
    <property type="entry name" value="AMPK1_CBM"/>
</dbReference>
<dbReference type="PANTHER" id="PTHR10343">
    <property type="entry name" value="5'-AMP-ACTIVATED PROTEIN KINASE , BETA SUBUNIT"/>
    <property type="match status" value="1"/>
</dbReference>
<comment type="similarity">
    <text evidence="1">Belongs to the 5'-AMP-activated protein kinase beta subunit family.</text>
</comment>
<organism evidence="4 5">
    <name type="scientific">Funneliformis mosseae</name>
    <name type="common">Endomycorrhizal fungus</name>
    <name type="synonym">Glomus mosseae</name>
    <dbReference type="NCBI Taxonomy" id="27381"/>
    <lineage>
        <taxon>Eukaryota</taxon>
        <taxon>Fungi</taxon>
        <taxon>Fungi incertae sedis</taxon>
        <taxon>Mucoromycota</taxon>
        <taxon>Glomeromycotina</taxon>
        <taxon>Glomeromycetes</taxon>
        <taxon>Glomerales</taxon>
        <taxon>Glomeraceae</taxon>
        <taxon>Funneliformis</taxon>
    </lineage>
</organism>
<protein>
    <submittedName>
        <fullName evidence="4">10115_t:CDS:1</fullName>
    </submittedName>
</protein>
<keyword evidence="5" id="KW-1185">Reference proteome</keyword>
<dbReference type="SUPFAM" id="SSF81296">
    <property type="entry name" value="E set domains"/>
    <property type="match status" value="1"/>
</dbReference>
<comment type="caution">
    <text evidence="4">The sequence shown here is derived from an EMBL/GenBank/DDBJ whole genome shotgun (WGS) entry which is preliminary data.</text>
</comment>
<evidence type="ECO:0000256" key="2">
    <source>
        <dbReference type="SAM" id="Phobius"/>
    </source>
</evidence>
<proteinExistence type="inferred from homology"/>
<dbReference type="PANTHER" id="PTHR10343:SF84">
    <property type="entry name" value="5'-AMP-ACTIVATED PROTEIN KINASE SUBUNIT BETA-1"/>
    <property type="match status" value="1"/>
</dbReference>
<dbReference type="EMBL" id="CAJVPP010001984">
    <property type="protein sequence ID" value="CAG8581691.1"/>
    <property type="molecule type" value="Genomic_DNA"/>
</dbReference>
<evidence type="ECO:0000313" key="5">
    <source>
        <dbReference type="Proteomes" id="UP000789375"/>
    </source>
</evidence>
<sequence>MVIPKILKPSYWVDIFLTLFLKIVLAILLKTLYYIKGEEVRVSKVEEEFENHHEIACPPLEIRTSHSTNRNNHSDILPFEFKWKHGGNDVTVTGDFDNWQCTHKMKYNPLSNDFVAVVDIDRTKQHEFKFVVDGMWQPNWDLPTQIDEHGNVNNVIYGLPSSPLNTEFREYSAPFSQFAAAC</sequence>
<dbReference type="GO" id="GO:0031588">
    <property type="term" value="C:nucleotide-activated protein kinase complex"/>
    <property type="evidence" value="ECO:0007669"/>
    <property type="project" value="TreeGrafter"/>
</dbReference>
<accession>A0A9N9BZR0</accession>
<dbReference type="Proteomes" id="UP000789375">
    <property type="component" value="Unassembled WGS sequence"/>
</dbReference>
<gene>
    <name evidence="4" type="ORF">FMOSSE_LOCUS7979</name>
</gene>